<dbReference type="Proteomes" id="UP000636800">
    <property type="component" value="Chromosome 6"/>
</dbReference>
<gene>
    <name evidence="2" type="ORF">HPP92_013274</name>
    <name evidence="1" type="ORF">HPP92_013750</name>
</gene>
<organism evidence="1 3">
    <name type="scientific">Vanilla planifolia</name>
    <name type="common">Vanilla</name>
    <dbReference type="NCBI Taxonomy" id="51239"/>
    <lineage>
        <taxon>Eukaryota</taxon>
        <taxon>Viridiplantae</taxon>
        <taxon>Streptophyta</taxon>
        <taxon>Embryophyta</taxon>
        <taxon>Tracheophyta</taxon>
        <taxon>Spermatophyta</taxon>
        <taxon>Magnoliopsida</taxon>
        <taxon>Liliopsida</taxon>
        <taxon>Asparagales</taxon>
        <taxon>Orchidaceae</taxon>
        <taxon>Vanilloideae</taxon>
        <taxon>Vanilleae</taxon>
        <taxon>Vanilla</taxon>
    </lineage>
</organism>
<reference evidence="3 4" key="1">
    <citation type="journal article" date="2020" name="Nat. Food">
        <title>A phased Vanilla planifolia genome enables genetic improvement of flavour and production.</title>
        <authorList>
            <person name="Hasing T."/>
            <person name="Tang H."/>
            <person name="Brym M."/>
            <person name="Khazi F."/>
            <person name="Huang T."/>
            <person name="Chambers A.H."/>
        </authorList>
    </citation>
    <scope>NUCLEOTIDE SEQUENCE [LARGE SCALE GENOMIC DNA]</scope>
    <source>
        <tissue evidence="1">Leaf</tissue>
    </source>
</reference>
<dbReference type="OrthoDB" id="1470350at2759"/>
<dbReference type="Proteomes" id="UP000639772">
    <property type="component" value="Chromosome 6"/>
</dbReference>
<dbReference type="AlphaFoldDB" id="A0A835QVG5"/>
<name>A0A835QVG5_VANPL</name>
<evidence type="ECO:0000313" key="1">
    <source>
        <dbReference type="EMBL" id="KAG0476909.1"/>
    </source>
</evidence>
<comment type="caution">
    <text evidence="1">The sequence shown here is derived from an EMBL/GenBank/DDBJ whole genome shotgun (WGS) entry which is preliminary data.</text>
</comment>
<sequence>MGCSPRRCYRRVSALSKAEETKDVDFADVLLRLQNDSNGDLALTKEHIEAIFMVIIYADACFMSPNLCTEFRWDRNFVWGIGLETSRAHSKPQCDEEKHREK</sequence>
<dbReference type="EMBL" id="JADCNM010000006">
    <property type="protein sequence ID" value="KAG0478555.1"/>
    <property type="molecule type" value="Genomic_DNA"/>
</dbReference>
<evidence type="ECO:0000313" key="2">
    <source>
        <dbReference type="EMBL" id="KAG0478555.1"/>
    </source>
</evidence>
<evidence type="ECO:0000313" key="3">
    <source>
        <dbReference type="Proteomes" id="UP000636800"/>
    </source>
</evidence>
<protein>
    <submittedName>
        <fullName evidence="1">Uncharacterized protein</fullName>
    </submittedName>
</protein>
<evidence type="ECO:0000313" key="4">
    <source>
        <dbReference type="Proteomes" id="UP000639772"/>
    </source>
</evidence>
<keyword evidence="3" id="KW-1185">Reference proteome</keyword>
<dbReference type="EMBL" id="JADCNL010000006">
    <property type="protein sequence ID" value="KAG0476909.1"/>
    <property type="molecule type" value="Genomic_DNA"/>
</dbReference>
<accession>A0A835QVG5</accession>
<proteinExistence type="predicted"/>